<name>A0A7U8GQP3_NEPCE</name>
<organism evidence="2 3">
    <name type="scientific">Neptuniibacter caesariensis</name>
    <dbReference type="NCBI Taxonomy" id="207954"/>
    <lineage>
        <taxon>Bacteria</taxon>
        <taxon>Pseudomonadati</taxon>
        <taxon>Pseudomonadota</taxon>
        <taxon>Gammaproteobacteria</taxon>
        <taxon>Oceanospirillales</taxon>
        <taxon>Oceanospirillaceae</taxon>
        <taxon>Neptuniibacter</taxon>
    </lineage>
</organism>
<evidence type="ECO:0000256" key="1">
    <source>
        <dbReference type="SAM" id="SignalP"/>
    </source>
</evidence>
<evidence type="ECO:0000313" key="3">
    <source>
        <dbReference type="Proteomes" id="UP000002171"/>
    </source>
</evidence>
<dbReference type="OrthoDB" id="363007at2"/>
<gene>
    <name evidence="2" type="ORF">MED92_11974</name>
</gene>
<feature type="chain" id="PRO_5031297343" evidence="1">
    <location>
        <begin position="23"/>
        <end position="102"/>
    </location>
</feature>
<accession>A0A7U8GQP3</accession>
<feature type="signal peptide" evidence="1">
    <location>
        <begin position="1"/>
        <end position="22"/>
    </location>
</feature>
<keyword evidence="1" id="KW-0732">Signal</keyword>
<reference evidence="2 3" key="1">
    <citation type="submission" date="2006-02" db="EMBL/GenBank/DDBJ databases">
        <authorList>
            <person name="Pinhassi J."/>
            <person name="Pedros-Alio C."/>
            <person name="Ferriera S."/>
            <person name="Johnson J."/>
            <person name="Kravitz S."/>
            <person name="Halpern A."/>
            <person name="Remington K."/>
            <person name="Beeson K."/>
            <person name="Tran B."/>
            <person name="Rogers Y.-H."/>
            <person name="Friedman R."/>
            <person name="Venter J.C."/>
        </authorList>
    </citation>
    <scope>NUCLEOTIDE SEQUENCE [LARGE SCALE GENOMIC DNA]</scope>
    <source>
        <strain evidence="2 3">MED92</strain>
    </source>
</reference>
<dbReference type="AlphaFoldDB" id="A0A7U8GQP3"/>
<sequence length="102" mass="11641">MRNQIKLMWAAGLLTCSPFLFAHYPMMECAQQAQQIECRVGFSDGSKAVGKPVRLYDYDENLLLEQKADHRSLVSFSAPEGEFYIQFDSGHEFPVEVDYGEL</sequence>
<proteinExistence type="predicted"/>
<dbReference type="Proteomes" id="UP000002171">
    <property type="component" value="Unassembled WGS sequence"/>
</dbReference>
<protein>
    <submittedName>
        <fullName evidence="2">Uncharacterized protein</fullName>
    </submittedName>
</protein>
<keyword evidence="3" id="KW-1185">Reference proteome</keyword>
<dbReference type="RefSeq" id="WP_007020069.1">
    <property type="nucleotide sequence ID" value="NZ_CH724125.1"/>
</dbReference>
<comment type="caution">
    <text evidence="2">The sequence shown here is derived from an EMBL/GenBank/DDBJ whole genome shotgun (WGS) entry which is preliminary data.</text>
</comment>
<evidence type="ECO:0000313" key="2">
    <source>
        <dbReference type="EMBL" id="EAR59501.1"/>
    </source>
</evidence>
<dbReference type="EMBL" id="AAOW01000048">
    <property type="protein sequence ID" value="EAR59501.1"/>
    <property type="molecule type" value="Genomic_DNA"/>
</dbReference>